<evidence type="ECO:0000256" key="1">
    <source>
        <dbReference type="SAM" id="MobiDB-lite"/>
    </source>
</evidence>
<dbReference type="AlphaFoldDB" id="A0A2P5YA96"/>
<dbReference type="EMBL" id="KZ663473">
    <property type="protein sequence ID" value="PPS12496.1"/>
    <property type="molecule type" value="Genomic_DNA"/>
</dbReference>
<organism evidence="2 3">
    <name type="scientific">Gossypium barbadense</name>
    <name type="common">Sea Island cotton</name>
    <name type="synonym">Hibiscus barbadensis</name>
    <dbReference type="NCBI Taxonomy" id="3634"/>
    <lineage>
        <taxon>Eukaryota</taxon>
        <taxon>Viridiplantae</taxon>
        <taxon>Streptophyta</taxon>
        <taxon>Embryophyta</taxon>
        <taxon>Tracheophyta</taxon>
        <taxon>Spermatophyta</taxon>
        <taxon>Magnoliopsida</taxon>
        <taxon>eudicotyledons</taxon>
        <taxon>Gunneridae</taxon>
        <taxon>Pentapetalae</taxon>
        <taxon>rosids</taxon>
        <taxon>malvids</taxon>
        <taxon>Malvales</taxon>
        <taxon>Malvaceae</taxon>
        <taxon>Malvoideae</taxon>
        <taxon>Gossypium</taxon>
    </lineage>
</organism>
<feature type="region of interest" description="Disordered" evidence="1">
    <location>
        <begin position="1"/>
        <end position="20"/>
    </location>
</feature>
<reference evidence="2 3" key="1">
    <citation type="submission" date="2015-01" db="EMBL/GenBank/DDBJ databases">
        <title>Genome of allotetraploid Gossypium barbadense reveals genomic plasticity and fiber elongation in cotton evolution.</title>
        <authorList>
            <person name="Chen X."/>
            <person name="Liu X."/>
            <person name="Zhao B."/>
            <person name="Zheng H."/>
            <person name="Hu Y."/>
            <person name="Lu G."/>
            <person name="Yang C."/>
            <person name="Chen J."/>
            <person name="Shan C."/>
            <person name="Zhang L."/>
            <person name="Zhou Y."/>
            <person name="Wang L."/>
            <person name="Guo W."/>
            <person name="Bai Y."/>
            <person name="Ruan J."/>
            <person name="Shangguan X."/>
            <person name="Mao Y."/>
            <person name="Jiang J."/>
            <person name="Zhu Y."/>
            <person name="Lei J."/>
            <person name="Kang H."/>
            <person name="Chen S."/>
            <person name="He X."/>
            <person name="Wang R."/>
            <person name="Wang Y."/>
            <person name="Chen J."/>
            <person name="Wang L."/>
            <person name="Yu S."/>
            <person name="Wang B."/>
            <person name="Wei J."/>
            <person name="Song S."/>
            <person name="Lu X."/>
            <person name="Gao Z."/>
            <person name="Gu W."/>
            <person name="Deng X."/>
            <person name="Ma D."/>
            <person name="Wang S."/>
            <person name="Liang W."/>
            <person name="Fang L."/>
            <person name="Cai C."/>
            <person name="Zhu X."/>
            <person name="Zhou B."/>
            <person name="Zhang Y."/>
            <person name="Chen Z."/>
            <person name="Xu S."/>
            <person name="Zhu R."/>
            <person name="Wang S."/>
            <person name="Zhang T."/>
            <person name="Zhao G."/>
        </authorList>
    </citation>
    <scope>NUCLEOTIDE SEQUENCE [LARGE SCALE GENOMIC DNA]</scope>
    <source>
        <strain evidence="3">cv. Xinhai21</strain>
        <tissue evidence="2">Leaf</tissue>
    </source>
</reference>
<dbReference type="Proteomes" id="UP000239757">
    <property type="component" value="Unassembled WGS sequence"/>
</dbReference>
<accession>A0A2P5YA96</accession>
<gene>
    <name evidence="2" type="ORF">GOBAR_AA08130</name>
</gene>
<evidence type="ECO:0000313" key="3">
    <source>
        <dbReference type="Proteomes" id="UP000239757"/>
    </source>
</evidence>
<name>A0A2P5YA96_GOSBA</name>
<evidence type="ECO:0000313" key="2">
    <source>
        <dbReference type="EMBL" id="PPS12496.1"/>
    </source>
</evidence>
<sequence>MNDERPQLRQDPLPSVHPQSALISFQDDNIQSMPTPQSSGNILDNLKPTRPTIALNDKASPITHPLVIRHCLWPTYPSLDFLFPSSELISYSLTSPPSIDSVAETATITT</sequence>
<proteinExistence type="predicted"/>
<protein>
    <submittedName>
        <fullName evidence="2">Uncharacterized protein</fullName>
    </submittedName>
</protein>